<feature type="transmembrane region" description="Helical" evidence="1">
    <location>
        <begin position="40"/>
        <end position="58"/>
    </location>
</feature>
<organism evidence="3 4">
    <name type="scientific">Leadbetterella byssophila (strain DSM 17132 / JCM 16389 / KACC 11308 / NBRC 106382 / 4M15)</name>
    <dbReference type="NCBI Taxonomy" id="649349"/>
    <lineage>
        <taxon>Bacteria</taxon>
        <taxon>Pseudomonadati</taxon>
        <taxon>Bacteroidota</taxon>
        <taxon>Cytophagia</taxon>
        <taxon>Cytophagales</taxon>
        <taxon>Leadbetterellaceae</taxon>
        <taxon>Leadbetterella</taxon>
    </lineage>
</organism>
<sequence length="124" mass="13729">MDYKIIKIFRKPHLAYLAIFVVTILLGMPTSDIDTTSVPFINDKVVHATVFAGLGFLWHQYKKSIIGVSLGLFLYAVGSEIMQYLLPESFGRSFDVMDIVADVCGILLGIVVSIIVNSKFGDLK</sequence>
<reference evidence="3 4" key="2">
    <citation type="journal article" date="2011" name="Stand. Genomic Sci.">
        <title>Complete genome sequence of Leadbetterella byssophila type strain (4M15).</title>
        <authorList>
            <person name="Abt B."/>
            <person name="Teshima H."/>
            <person name="Lucas S."/>
            <person name="Lapidus A."/>
            <person name="Del Rio T.G."/>
            <person name="Nolan M."/>
            <person name="Tice H."/>
            <person name="Cheng J.F."/>
            <person name="Pitluck S."/>
            <person name="Liolios K."/>
            <person name="Pagani I."/>
            <person name="Ivanova N."/>
            <person name="Mavromatis K."/>
            <person name="Pati A."/>
            <person name="Tapia R."/>
            <person name="Han C."/>
            <person name="Goodwin L."/>
            <person name="Chen A."/>
            <person name="Palaniappan K."/>
            <person name="Land M."/>
            <person name="Hauser L."/>
            <person name="Chang Y.J."/>
            <person name="Jeffries C.D."/>
            <person name="Rohde M."/>
            <person name="Goker M."/>
            <person name="Tindall B.J."/>
            <person name="Detter J.C."/>
            <person name="Woyke T."/>
            <person name="Bristow J."/>
            <person name="Eisen J.A."/>
            <person name="Markowitz V."/>
            <person name="Hugenholtz P."/>
            <person name="Klenk H.P."/>
            <person name="Kyrpides N.C."/>
        </authorList>
    </citation>
    <scope>NUCLEOTIDE SEQUENCE [LARGE SCALE GENOMIC DNA]</scope>
    <source>
        <strain evidence="4">DSM 17132 / JCM 16389 / KACC 11308 / NBRC 106382 / 4M15</strain>
    </source>
</reference>
<gene>
    <name evidence="3" type="ordered locus">Lbys_3167</name>
</gene>
<name>E4RV90_LEAB4</name>
<evidence type="ECO:0000313" key="4">
    <source>
        <dbReference type="Proteomes" id="UP000007435"/>
    </source>
</evidence>
<dbReference type="STRING" id="649349.Lbys_3167"/>
<dbReference type="PANTHER" id="PTHR28008:SF1">
    <property type="entry name" value="DOMAIN PROTEIN, PUTATIVE (AFU_ORTHOLOGUE AFUA_3G10980)-RELATED"/>
    <property type="match status" value="1"/>
</dbReference>
<dbReference type="eggNOG" id="COG5652">
    <property type="taxonomic scope" value="Bacteria"/>
</dbReference>
<dbReference type="HOGENOM" id="CLU_096028_3_2_10"/>
<feature type="transmembrane region" description="Helical" evidence="1">
    <location>
        <begin position="12"/>
        <end position="28"/>
    </location>
</feature>
<evidence type="ECO:0000313" key="3">
    <source>
        <dbReference type="EMBL" id="ADQ18828.1"/>
    </source>
</evidence>
<evidence type="ECO:0000256" key="1">
    <source>
        <dbReference type="SAM" id="Phobius"/>
    </source>
</evidence>
<keyword evidence="4" id="KW-1185">Reference proteome</keyword>
<dbReference type="PANTHER" id="PTHR28008">
    <property type="entry name" value="DOMAIN PROTEIN, PUTATIVE (AFU_ORTHOLOGUE AFUA_3G10980)-RELATED"/>
    <property type="match status" value="1"/>
</dbReference>
<keyword evidence="1" id="KW-0472">Membrane</keyword>
<reference key="1">
    <citation type="submission" date="2010-11" db="EMBL/GenBank/DDBJ databases">
        <title>The complete genome of Leadbetterella byssophila DSM 17132.</title>
        <authorList>
            <consortium name="US DOE Joint Genome Institute (JGI-PGF)"/>
            <person name="Lucas S."/>
            <person name="Copeland A."/>
            <person name="Lapidus A."/>
            <person name="Glavina del Rio T."/>
            <person name="Dalin E."/>
            <person name="Tice H."/>
            <person name="Bruce D."/>
            <person name="Goodwin L."/>
            <person name="Pitluck S."/>
            <person name="Kyrpides N."/>
            <person name="Mavromatis K."/>
            <person name="Ivanova N."/>
            <person name="Teshima H."/>
            <person name="Brettin T."/>
            <person name="Detter J.C."/>
            <person name="Han C."/>
            <person name="Tapia R."/>
            <person name="Land M."/>
            <person name="Hauser L."/>
            <person name="Markowitz V."/>
            <person name="Cheng J.-F."/>
            <person name="Hugenholtz P."/>
            <person name="Woyke T."/>
            <person name="Wu D."/>
            <person name="Tindall B."/>
            <person name="Pomrenke H.G."/>
            <person name="Brambilla E."/>
            <person name="Klenk H.-P."/>
            <person name="Eisen J.A."/>
        </authorList>
    </citation>
    <scope>NUCLEOTIDE SEQUENCE [LARGE SCALE GENOMIC DNA]</scope>
    <source>
        <strain>DSM 17132</strain>
    </source>
</reference>
<dbReference type="AlphaFoldDB" id="E4RV90"/>
<feature type="transmembrane region" description="Helical" evidence="1">
    <location>
        <begin position="99"/>
        <end position="116"/>
    </location>
</feature>
<keyword evidence="1" id="KW-0812">Transmembrane</keyword>
<accession>E4RV90</accession>
<dbReference type="Proteomes" id="UP000007435">
    <property type="component" value="Chromosome"/>
</dbReference>
<evidence type="ECO:0000259" key="2">
    <source>
        <dbReference type="Pfam" id="PF04892"/>
    </source>
</evidence>
<feature type="transmembrane region" description="Helical" evidence="1">
    <location>
        <begin position="65"/>
        <end position="87"/>
    </location>
</feature>
<dbReference type="NCBIfam" id="NF037970">
    <property type="entry name" value="vanZ_1"/>
    <property type="match status" value="1"/>
</dbReference>
<dbReference type="EMBL" id="CP002305">
    <property type="protein sequence ID" value="ADQ18828.1"/>
    <property type="molecule type" value="Genomic_DNA"/>
</dbReference>
<dbReference type="InterPro" id="IPR006976">
    <property type="entry name" value="VanZ-like"/>
</dbReference>
<keyword evidence="1" id="KW-1133">Transmembrane helix</keyword>
<proteinExistence type="predicted"/>
<feature type="domain" description="VanZ-like" evidence="2">
    <location>
        <begin position="43"/>
        <end position="116"/>
    </location>
</feature>
<dbReference type="Pfam" id="PF04892">
    <property type="entry name" value="VanZ"/>
    <property type="match status" value="1"/>
</dbReference>
<protein>
    <submittedName>
        <fullName evidence="3">VanZ family protein</fullName>
    </submittedName>
</protein>
<dbReference type="KEGG" id="lby:Lbys_3167"/>